<evidence type="ECO:0000256" key="3">
    <source>
        <dbReference type="ARBA" id="ARBA00022679"/>
    </source>
</evidence>
<keyword evidence="4 6" id="KW-0119">Carbohydrate metabolism</keyword>
<feature type="active site" description="Nucleophile" evidence="6">
    <location>
        <position position="385"/>
    </location>
</feature>
<feature type="active site" description="Proton donor" evidence="6">
    <location>
        <position position="414"/>
    </location>
</feature>
<dbReference type="Gene3D" id="3.20.20.80">
    <property type="entry name" value="Glycosidases"/>
    <property type="match status" value="1"/>
</dbReference>
<dbReference type="Gene3D" id="2.60.40.10">
    <property type="entry name" value="Immunoglobulins"/>
    <property type="match status" value="1"/>
</dbReference>
<dbReference type="Gene3D" id="1.20.58.80">
    <property type="entry name" value="Phosphotransferase system, lactose/cellobiose-type IIA subunit"/>
    <property type="match status" value="1"/>
</dbReference>
<feature type="domain" description="Glycosyl hydrolase family 13 catalytic" evidence="7">
    <location>
        <begin position="203"/>
        <end position="551"/>
    </location>
</feature>
<dbReference type="InterPro" id="IPR049171">
    <property type="entry name" value="GLGE_C"/>
</dbReference>
<dbReference type="Proteomes" id="UP001370348">
    <property type="component" value="Chromosome"/>
</dbReference>
<organism evidence="8 9">
    <name type="scientific">Pendulispora albinea</name>
    <dbReference type="NCBI Taxonomy" id="2741071"/>
    <lineage>
        <taxon>Bacteria</taxon>
        <taxon>Pseudomonadati</taxon>
        <taxon>Myxococcota</taxon>
        <taxon>Myxococcia</taxon>
        <taxon>Myxococcales</taxon>
        <taxon>Sorangiineae</taxon>
        <taxon>Pendulisporaceae</taxon>
        <taxon>Pendulispora</taxon>
    </lineage>
</organism>
<dbReference type="PANTHER" id="PTHR47786">
    <property type="entry name" value="ALPHA-1,4-GLUCAN:MALTOSE-1-PHOSPHATE MALTOSYLTRANSFERASE"/>
    <property type="match status" value="1"/>
</dbReference>
<feature type="binding site" evidence="6">
    <location>
        <begin position="526"/>
        <end position="527"/>
    </location>
    <ligand>
        <name>alpha-maltose 1-phosphate</name>
        <dbReference type="ChEBI" id="CHEBI:63576"/>
    </ligand>
</feature>
<dbReference type="PANTHER" id="PTHR47786:SF2">
    <property type="entry name" value="GLYCOSYL HYDROLASE FAMILY 13 CATALYTIC DOMAIN-CONTAINING PROTEIN"/>
    <property type="match status" value="1"/>
</dbReference>
<evidence type="ECO:0000313" key="9">
    <source>
        <dbReference type="Proteomes" id="UP001370348"/>
    </source>
</evidence>
<dbReference type="HAMAP" id="MF_02124">
    <property type="entry name" value="GlgE"/>
    <property type="match status" value="1"/>
</dbReference>
<feature type="site" description="Transition state stabilizer" evidence="6">
    <location>
        <position position="472"/>
    </location>
</feature>
<dbReference type="Gene3D" id="2.60.40.1180">
    <property type="entry name" value="Golgi alpha-mannosidase II"/>
    <property type="match status" value="1"/>
</dbReference>
<keyword evidence="2 6" id="KW-0328">Glycosyltransferase</keyword>
<dbReference type="EMBL" id="CP089984">
    <property type="protein sequence ID" value="WXB14804.1"/>
    <property type="molecule type" value="Genomic_DNA"/>
</dbReference>
<evidence type="ECO:0000256" key="5">
    <source>
        <dbReference type="ARBA" id="ARBA00048735"/>
    </source>
</evidence>
<dbReference type="Pfam" id="PF00128">
    <property type="entry name" value="Alpha-amylase"/>
    <property type="match status" value="1"/>
</dbReference>
<dbReference type="SUPFAM" id="SSF51445">
    <property type="entry name" value="(Trans)glycosidases"/>
    <property type="match status" value="1"/>
</dbReference>
<evidence type="ECO:0000256" key="4">
    <source>
        <dbReference type="ARBA" id="ARBA00023277"/>
    </source>
</evidence>
<dbReference type="EC" id="2.4.99.16" evidence="6"/>
<dbReference type="InterPro" id="IPR021828">
    <property type="entry name" value="GlgE_dom_N/S"/>
</dbReference>
<feature type="binding site" evidence="6">
    <location>
        <position position="386"/>
    </location>
    <ligand>
        <name>alpha-maltose 1-phosphate</name>
        <dbReference type="ChEBI" id="CHEBI:63576"/>
    </ligand>
</feature>
<comment type="catalytic activity">
    <reaction evidence="5 6">
        <text>alpha-maltose 1-phosphate + [(1-&gt;4)-alpha-D-glucosyl](n) = [(1-&gt;4)-alpha-D-glucosyl](n+2) + phosphate</text>
        <dbReference type="Rhea" id="RHEA:42692"/>
        <dbReference type="Rhea" id="RHEA-COMP:9584"/>
        <dbReference type="Rhea" id="RHEA-COMP:10183"/>
        <dbReference type="ChEBI" id="CHEBI:15444"/>
        <dbReference type="ChEBI" id="CHEBI:43474"/>
        <dbReference type="ChEBI" id="CHEBI:63576"/>
        <dbReference type="EC" id="2.4.99.16"/>
    </reaction>
</comment>
<comment type="function">
    <text evidence="6">Maltosyltransferase that uses maltose 1-phosphate (M1P) as the sugar donor to elongate linear or branched alpha-(1-&gt;4)-glucans. Is involved in a branched alpha-glucan biosynthetic pathway from trehalose, together with TreS, Mak and GlgB.</text>
</comment>
<evidence type="ECO:0000256" key="1">
    <source>
        <dbReference type="ARBA" id="ARBA00011738"/>
    </source>
</evidence>
<feature type="binding site" evidence="6">
    <location>
        <position position="314"/>
    </location>
    <ligand>
        <name>alpha-maltose 1-phosphate</name>
        <dbReference type="ChEBI" id="CHEBI:63576"/>
    </ligand>
</feature>
<evidence type="ECO:0000313" key="8">
    <source>
        <dbReference type="EMBL" id="WXB14804.1"/>
    </source>
</evidence>
<dbReference type="InterPro" id="IPR026585">
    <property type="entry name" value="GlgE"/>
</dbReference>
<keyword evidence="9" id="KW-1185">Reference proteome</keyword>
<reference evidence="8 9" key="1">
    <citation type="submission" date="2021-12" db="EMBL/GenBank/DDBJ databases">
        <title>Discovery of the Pendulisporaceae a myxobacterial family with distinct sporulation behavior and unique specialized metabolism.</title>
        <authorList>
            <person name="Garcia R."/>
            <person name="Popoff A."/>
            <person name="Bader C.D."/>
            <person name="Loehr J."/>
            <person name="Walesch S."/>
            <person name="Walt C."/>
            <person name="Boldt J."/>
            <person name="Bunk B."/>
            <person name="Haeckl F.J.F.P.J."/>
            <person name="Gunesch A.P."/>
            <person name="Birkelbach J."/>
            <person name="Nuebel U."/>
            <person name="Pietschmann T."/>
            <person name="Bach T."/>
            <person name="Mueller R."/>
        </authorList>
    </citation>
    <scope>NUCLEOTIDE SEQUENCE [LARGE SCALE GENOMIC DNA]</scope>
    <source>
        <strain evidence="8 9">MSr11954</strain>
    </source>
</reference>
<feature type="binding site" evidence="6">
    <location>
        <position position="254"/>
    </location>
    <ligand>
        <name>alpha-maltose 1-phosphate</name>
        <dbReference type="ChEBI" id="CHEBI:63576"/>
    </ligand>
</feature>
<proteinExistence type="inferred from homology"/>
<dbReference type="InterPro" id="IPR013783">
    <property type="entry name" value="Ig-like_fold"/>
</dbReference>
<comment type="subunit">
    <text evidence="1 6">Homodimer.</text>
</comment>
<dbReference type="InterPro" id="IPR006047">
    <property type="entry name" value="GH13_cat_dom"/>
</dbReference>
<evidence type="ECO:0000259" key="7">
    <source>
        <dbReference type="SMART" id="SM00642"/>
    </source>
</evidence>
<dbReference type="SMART" id="SM00642">
    <property type="entry name" value="Aamy"/>
    <property type="match status" value="1"/>
</dbReference>
<sequence>MSERAAIPREGRRRVLVEDVTPRVDGGRYPAKRILGERLDIGCTLVADGHDVLAGTLSYRRVGDSAWHSIPLEGGRNDRWTASFVPDTVGTWEFAVEGWVDRYETWRRGVARKIEAGQDVSVEVLTGAQLLAEAAARASGAHAEALAQAATHARDAKKAGADRFAVSASDSVAALMARHPDRAEATRSPTFRLVIDPPRARFSAWYEMFPRSAGPAGKHGTLRDVIARLPYVQSMGFDVLYLPPIHPIGRSFRKGKNNTLTAGPEDVGSPWAIGAAEGGHKAVHPSLGTVADLRALVTEARARGIELALDIAFQASPDHPYVKEHPEWFSKRPDGTIQYAENPPKKYQDVYPFDFECQAWESLWIELASVVTFWCEQGVRIFRVDNPHTKSLRFWEWCIAEVKREHPETIFLAEAFTRPTLMYALAKAGFTQSYTYFTWRHTKGEFTEYLTELTRPPVSDFYRPNFWPNTPDILPEHLQFGGRNVFVQRLILAATLSSNYGIYGPPFELMEHVARPGAEEYIDNEKFQLRTWDIDREDSLRDIITLVNRIRREHAAFHDNRITFHRTDNEQLLCYSKRSADGASVVLVAVNLDASHRHAGWIDLDHGALGIDPRESFQVHDLLADARYQWQGPRAYVEIDPGIMPAQIFQVRRRIRTEHEFEYFL</sequence>
<dbReference type="InterPro" id="IPR013780">
    <property type="entry name" value="Glyco_hydro_b"/>
</dbReference>
<dbReference type="CDD" id="cd11344">
    <property type="entry name" value="AmyAc_GlgE_like"/>
    <property type="match status" value="1"/>
</dbReference>
<dbReference type="Pfam" id="PF11896">
    <property type="entry name" value="GlgE_dom_N_S"/>
    <property type="match status" value="1"/>
</dbReference>
<protein>
    <recommendedName>
        <fullName evidence="6">Alpha-1,4-glucan:maltose-1-phosphate maltosyltransferase</fullName>
        <shortName evidence="6">GMPMT</shortName>
        <ecNumber evidence="6">2.4.99.16</ecNumber>
    </recommendedName>
    <alternativeName>
        <fullName evidence="6">(1-&gt;4)-alpha-D-glucan:maltose-1-phosphate alpha-D-maltosyltransferase</fullName>
    </alternativeName>
</protein>
<evidence type="ECO:0000256" key="2">
    <source>
        <dbReference type="ARBA" id="ARBA00022676"/>
    </source>
</evidence>
<gene>
    <name evidence="6" type="primary">glgE</name>
    <name evidence="8" type="ORF">LZC94_44180</name>
</gene>
<evidence type="ECO:0000256" key="6">
    <source>
        <dbReference type="HAMAP-Rule" id="MF_02124"/>
    </source>
</evidence>
<comment type="similarity">
    <text evidence="6">Belongs to the glycosyl hydrolase 13 family. GlgE subfamily.</text>
</comment>
<name>A0ABZ2LYX4_9BACT</name>
<accession>A0ABZ2LYX4</accession>
<feature type="binding site" evidence="6">
    <location>
        <position position="349"/>
    </location>
    <ligand>
        <name>alpha-maltose 1-phosphate</name>
        <dbReference type="ChEBI" id="CHEBI:63576"/>
    </ligand>
</feature>
<keyword evidence="3 6" id="KW-0808">Transferase</keyword>
<dbReference type="InterPro" id="IPR017853">
    <property type="entry name" value="GH"/>
</dbReference>
<dbReference type="Pfam" id="PF21702">
    <property type="entry name" value="GLGE_C"/>
    <property type="match status" value="1"/>
</dbReference>
<dbReference type="RefSeq" id="WP_394824428.1">
    <property type="nucleotide sequence ID" value="NZ_CP089984.1"/>
</dbReference>